<accession>A0A852VIN5</accession>
<proteinExistence type="inferred from homology"/>
<dbReference type="Gene3D" id="2.60.130.10">
    <property type="entry name" value="Aromatic compound dioxygenase"/>
    <property type="match status" value="1"/>
</dbReference>
<sequence>MSLQATTWQTVGPFFSIGLGRLTQADIAVPHMQGDHIQVQGRILDSDLRPIPDALLETWQANSHGKYAHPDDRQHMPLDHRFSGYGRIPTDDEGRFQFKTIKPGAVPGPNGRLQAPHLVVGLIMRGLLKGLVTRIYFPDEVLNEGDAILQSIPIARRETLLLRASADQPGFFTWDIHMQGQNETVFLEF</sequence>
<evidence type="ECO:0000256" key="1">
    <source>
        <dbReference type="ARBA" id="ARBA00007825"/>
    </source>
</evidence>
<dbReference type="InterPro" id="IPR000627">
    <property type="entry name" value="Intradiol_dOase_C"/>
</dbReference>
<evidence type="ECO:0000313" key="6">
    <source>
        <dbReference type="Proteomes" id="UP000564385"/>
    </source>
</evidence>
<evidence type="ECO:0000259" key="4">
    <source>
        <dbReference type="Pfam" id="PF00775"/>
    </source>
</evidence>
<protein>
    <submittedName>
        <fullName evidence="5">Protocatechuate 3,4-dioxygenase alpha subunit</fullName>
        <ecNumber evidence="5">1.13.11.3</ecNumber>
    </submittedName>
</protein>
<feature type="domain" description="Intradiol ring-cleavage dioxygenases" evidence="4">
    <location>
        <begin position="32"/>
        <end position="179"/>
    </location>
</feature>
<reference evidence="5 6" key="1">
    <citation type="submission" date="2020-07" db="EMBL/GenBank/DDBJ databases">
        <title>Genomic Encyclopedia of Type Strains, Phase IV (KMG-V): Genome sequencing to study the core and pangenomes of soil and plant-associated prokaryotes.</title>
        <authorList>
            <person name="Whitman W."/>
        </authorList>
    </citation>
    <scope>NUCLEOTIDE SEQUENCE [LARGE SCALE GENOMIC DNA]</scope>
    <source>
        <strain evidence="5 6">M8UP22</strain>
    </source>
</reference>
<organism evidence="5 6">
    <name type="scientific">Tunturiibacter lichenicola</name>
    <dbReference type="NCBI Taxonomy" id="2051959"/>
    <lineage>
        <taxon>Bacteria</taxon>
        <taxon>Pseudomonadati</taxon>
        <taxon>Acidobacteriota</taxon>
        <taxon>Terriglobia</taxon>
        <taxon>Terriglobales</taxon>
        <taxon>Acidobacteriaceae</taxon>
        <taxon>Tunturiibacter</taxon>
    </lineage>
</organism>
<dbReference type="GO" id="GO:0018578">
    <property type="term" value="F:protocatechuate 3,4-dioxygenase activity"/>
    <property type="evidence" value="ECO:0007669"/>
    <property type="project" value="UniProtKB-EC"/>
</dbReference>
<name>A0A852VIN5_9BACT</name>
<dbReference type="InterPro" id="IPR050770">
    <property type="entry name" value="Intradiol_RC_Dioxygenase"/>
</dbReference>
<dbReference type="GO" id="GO:0008199">
    <property type="term" value="F:ferric iron binding"/>
    <property type="evidence" value="ECO:0007669"/>
    <property type="project" value="InterPro"/>
</dbReference>
<dbReference type="Proteomes" id="UP000564385">
    <property type="component" value="Unassembled WGS sequence"/>
</dbReference>
<evidence type="ECO:0000256" key="3">
    <source>
        <dbReference type="ARBA" id="ARBA00023002"/>
    </source>
</evidence>
<dbReference type="AlphaFoldDB" id="A0A852VIN5"/>
<evidence type="ECO:0000256" key="2">
    <source>
        <dbReference type="ARBA" id="ARBA00022964"/>
    </source>
</evidence>
<comment type="caution">
    <text evidence="5">The sequence shown here is derived from an EMBL/GenBank/DDBJ whole genome shotgun (WGS) entry which is preliminary data.</text>
</comment>
<dbReference type="EC" id="1.13.11.3" evidence="5"/>
<evidence type="ECO:0000313" key="5">
    <source>
        <dbReference type="EMBL" id="NYF91557.1"/>
    </source>
</evidence>
<dbReference type="SUPFAM" id="SSF49482">
    <property type="entry name" value="Aromatic compound dioxygenase"/>
    <property type="match status" value="1"/>
</dbReference>
<keyword evidence="3 5" id="KW-0560">Oxidoreductase</keyword>
<keyword evidence="2" id="KW-0223">Dioxygenase</keyword>
<gene>
    <name evidence="5" type="ORF">HDF08_003659</name>
</gene>
<dbReference type="InterPro" id="IPR015889">
    <property type="entry name" value="Intradiol_dOase_core"/>
</dbReference>
<dbReference type="Pfam" id="PF00775">
    <property type="entry name" value="Dioxygenase_C"/>
    <property type="match status" value="1"/>
</dbReference>
<dbReference type="InterPro" id="IPR012786">
    <property type="entry name" value="Protocat_dOase_a"/>
</dbReference>
<dbReference type="PANTHER" id="PTHR33711:SF9">
    <property type="entry name" value="PROTOCATECHUATE 3,4-DIOXYGENASE ALPHA CHAIN"/>
    <property type="match status" value="1"/>
</dbReference>
<dbReference type="NCBIfam" id="TIGR02423">
    <property type="entry name" value="protocat_alph"/>
    <property type="match status" value="1"/>
</dbReference>
<comment type="similarity">
    <text evidence="1">Belongs to the intradiol ring-cleavage dioxygenase family.</text>
</comment>
<dbReference type="PANTHER" id="PTHR33711">
    <property type="entry name" value="DIOXYGENASE, PUTATIVE (AFU_ORTHOLOGUE AFUA_2G02910)-RELATED"/>
    <property type="match status" value="1"/>
</dbReference>
<dbReference type="EMBL" id="JACCCU010000002">
    <property type="protein sequence ID" value="NYF91557.1"/>
    <property type="molecule type" value="Genomic_DNA"/>
</dbReference>